<sequence length="418" mass="45660">MSVNTKEFEIVVFGATSFVGKILCNYLCNQYREPNLRWAMAARSSAKLAELKAELGENAKAIPLIVADSADAESLAQLCDRTELVISTVGPYALYGELLIEACVRGGVDYCDLTGEPQWIRRMVDRYEALAQQSGARIVHSCGFDSIPSDLGVRHLQEAAQTQFGSYCDKVKMRVVKMKGGASGGTVASGLNVYREAAKDPALQAELRDSYSLCPQGHDFTLRQPSVGVEYDDDMKSWAGPFIMASINTRIVLRSNALWPNHYSNNFLYDEALLLGDGEKGHKAAKKLAFGMKWGMTAMAIAPIRAFAQRFFLPKPGEGPTPEQQLNGMFDLHFIGTTEAGDKIVTRVTGDRDPGYGSTAKMLAQAGISLRRDVDQQSVGGGFWTTATAFNERFYERLQAHAGLTFDVLEATASSSAE</sequence>
<dbReference type="EMBL" id="LICD01000001">
    <property type="protein sequence ID" value="KRO84535.1"/>
    <property type="molecule type" value="Genomic_DNA"/>
</dbReference>
<dbReference type="GO" id="GO:0009247">
    <property type="term" value="P:glycolipid biosynthetic process"/>
    <property type="evidence" value="ECO:0007669"/>
    <property type="project" value="TreeGrafter"/>
</dbReference>
<dbReference type="PANTHER" id="PTHR12286">
    <property type="entry name" value="SACCHAROPINE DEHYDROGENASE-LIKE OXIDOREDUCTASE"/>
    <property type="match status" value="1"/>
</dbReference>
<name>A0A0R2TC31_9GAMM</name>
<dbReference type="InterPro" id="IPR051276">
    <property type="entry name" value="Saccharopine_DH-like_oxidrdct"/>
</dbReference>
<dbReference type="SUPFAM" id="SSF51735">
    <property type="entry name" value="NAD(P)-binding Rossmann-fold domains"/>
    <property type="match status" value="1"/>
</dbReference>
<feature type="domain" description="Saccharopine dehydrogenase NADP binding" evidence="1">
    <location>
        <begin position="10"/>
        <end position="139"/>
    </location>
</feature>
<accession>A0A0R2TC31</accession>
<proteinExistence type="predicted"/>
<organism evidence="2 3">
    <name type="scientific">OM182 bacterium BACL3 MAG-120619-bin3</name>
    <dbReference type="NCBI Taxonomy" id="1655593"/>
    <lineage>
        <taxon>Bacteria</taxon>
        <taxon>Pseudomonadati</taxon>
        <taxon>Pseudomonadota</taxon>
        <taxon>Gammaproteobacteria</taxon>
        <taxon>OMG group</taxon>
        <taxon>OM182 clade</taxon>
    </lineage>
</organism>
<dbReference type="Gene3D" id="3.40.50.720">
    <property type="entry name" value="NAD(P)-binding Rossmann-like Domain"/>
    <property type="match status" value="1"/>
</dbReference>
<evidence type="ECO:0000313" key="3">
    <source>
        <dbReference type="Proteomes" id="UP000051242"/>
    </source>
</evidence>
<protein>
    <submittedName>
        <fullName evidence="2">Saccharopine dehydrogenase</fullName>
    </submittedName>
</protein>
<dbReference type="GO" id="GO:0005886">
    <property type="term" value="C:plasma membrane"/>
    <property type="evidence" value="ECO:0007669"/>
    <property type="project" value="TreeGrafter"/>
</dbReference>
<reference evidence="2 3" key="1">
    <citation type="submission" date="2015-10" db="EMBL/GenBank/DDBJ databases">
        <title>Metagenome-Assembled Genomes uncover a global brackish microbiome.</title>
        <authorList>
            <person name="Hugerth L.W."/>
            <person name="Larsson J."/>
            <person name="Alneberg J."/>
            <person name="Lindh M.V."/>
            <person name="Legrand C."/>
            <person name="Pinhassi J."/>
            <person name="Andersson A.F."/>
        </authorList>
    </citation>
    <scope>NUCLEOTIDE SEQUENCE [LARGE SCALE GENOMIC DNA]</scope>
    <source>
        <strain evidence="2">BACL22 MAG-120619-bin3</strain>
    </source>
</reference>
<dbReference type="Proteomes" id="UP000051242">
    <property type="component" value="Unassembled WGS sequence"/>
</dbReference>
<dbReference type="PANTHER" id="PTHR12286:SF5">
    <property type="entry name" value="SACCHAROPINE DEHYDROGENASE-LIKE OXIDOREDUCTASE"/>
    <property type="match status" value="1"/>
</dbReference>
<dbReference type="Pfam" id="PF03435">
    <property type="entry name" value="Sacchrp_dh_NADP"/>
    <property type="match status" value="1"/>
</dbReference>
<dbReference type="AlphaFoldDB" id="A0A0R2TC31"/>
<gene>
    <name evidence="2" type="ORF">ABR85_11425</name>
</gene>
<evidence type="ECO:0000313" key="2">
    <source>
        <dbReference type="EMBL" id="KRO84535.1"/>
    </source>
</evidence>
<comment type="caution">
    <text evidence="2">The sequence shown here is derived from an EMBL/GenBank/DDBJ whole genome shotgun (WGS) entry which is preliminary data.</text>
</comment>
<dbReference type="InterPro" id="IPR036291">
    <property type="entry name" value="NAD(P)-bd_dom_sf"/>
</dbReference>
<evidence type="ECO:0000259" key="1">
    <source>
        <dbReference type="Pfam" id="PF03435"/>
    </source>
</evidence>
<dbReference type="InterPro" id="IPR005097">
    <property type="entry name" value="Sacchrp_dh_NADP-bd"/>
</dbReference>